<evidence type="ECO:0000313" key="3">
    <source>
        <dbReference type="Proteomes" id="UP000422736"/>
    </source>
</evidence>
<dbReference type="EMBL" id="CP015055">
    <property type="protein sequence ID" value="QGN14327.1"/>
    <property type="molecule type" value="Genomic_DNA"/>
</dbReference>
<organism evidence="2 3">
    <name type="scientific">Kluyveromyces marxianus</name>
    <name type="common">Yeast</name>
    <name type="synonym">Candida kefyr</name>
    <dbReference type="NCBI Taxonomy" id="4911"/>
    <lineage>
        <taxon>Eukaryota</taxon>
        <taxon>Fungi</taxon>
        <taxon>Dikarya</taxon>
        <taxon>Ascomycota</taxon>
        <taxon>Saccharomycotina</taxon>
        <taxon>Saccharomycetes</taxon>
        <taxon>Saccharomycetales</taxon>
        <taxon>Saccharomycetaceae</taxon>
        <taxon>Kluyveromyces</taxon>
    </lineage>
</organism>
<sequence length="195" mass="21806">MFVHLLALLVLMVAPFSSAGSNGTQYTDDYDLNRFFNTKLCDLDRTASRIVTDGFTFVSQDTRVYDVLHQFHTDAPFITTHGLRFYDTDGNLVAYRDVDLDQFPGDMVMTTEETEAYARADEHKADLVDVDPDDLMEAAESCLAAIATELGLHYICGFNSGKCKSCNKPWTGMTVNRKCGCLKSIVDKICPTYHV</sequence>
<feature type="signal peptide" evidence="1">
    <location>
        <begin position="1"/>
        <end position="19"/>
    </location>
</feature>
<proteinExistence type="predicted"/>
<evidence type="ECO:0000256" key="1">
    <source>
        <dbReference type="SAM" id="SignalP"/>
    </source>
</evidence>
<feature type="chain" id="PRO_5045068650" evidence="1">
    <location>
        <begin position="20"/>
        <end position="195"/>
    </location>
</feature>
<dbReference type="Proteomes" id="UP000422736">
    <property type="component" value="Chromosome 2"/>
</dbReference>
<name>A0ABX6EQS1_KLUMA</name>
<reference evidence="2 3" key="1">
    <citation type="submission" date="2016-03" db="EMBL/GenBank/DDBJ databases">
        <title>How can Kluyveromyces marxianus grow so fast - potential evolutionary course in Saccharomyces Complex revealed by comparative genomics.</title>
        <authorList>
            <person name="Mo W."/>
            <person name="Lu W."/>
            <person name="Yang X."/>
            <person name="Qi J."/>
            <person name="Lv H."/>
        </authorList>
    </citation>
    <scope>NUCLEOTIDE SEQUENCE [LARGE SCALE GENOMIC DNA]</scope>
    <source>
        <strain evidence="2 3">FIM1</strain>
    </source>
</reference>
<protein>
    <submittedName>
        <fullName evidence="2">KLTH0F03982p</fullName>
    </submittedName>
</protein>
<accession>A0ABX6EQS1</accession>
<evidence type="ECO:0000313" key="2">
    <source>
        <dbReference type="EMBL" id="QGN14327.1"/>
    </source>
</evidence>
<reference evidence="2 3" key="2">
    <citation type="submission" date="2019-11" db="EMBL/GenBank/DDBJ databases">
        <authorList>
            <person name="Lu H."/>
        </authorList>
    </citation>
    <scope>NUCLEOTIDE SEQUENCE [LARGE SCALE GENOMIC DNA]</scope>
    <source>
        <strain evidence="2 3">FIM1</strain>
    </source>
</reference>
<keyword evidence="1" id="KW-0732">Signal</keyword>
<gene>
    <name evidence="2" type="ORF">FIM1_984</name>
</gene>
<keyword evidence="3" id="KW-1185">Reference proteome</keyword>